<feature type="transmembrane region" description="Helical" evidence="2">
    <location>
        <begin position="213"/>
        <end position="237"/>
    </location>
</feature>
<feature type="compositionally biased region" description="Low complexity" evidence="1">
    <location>
        <begin position="1"/>
        <end position="13"/>
    </location>
</feature>
<sequence length="259" mass="28328">MSAAATASHSVSSLRPTNPVPEEEKKCGSSVFTVIESIIKENAKNVLRTIRQAFEWLRLTFENLKDSLSIANLITFIKIGESTFAFGDFARSIMKIGHNATSFVKIGVAKTISSFAENTLDLMWDVFKLFKALKNPIFPIFSLASKVFIPLQVVGGGCFALSSANRIYKNVKRGNESINRVNANPARDLKTLQKNDATIFARVFETAKNICTIVIGTMLTIGAINGFVAPGLVYLTLGTSILISEIMSSTLQASFRFTL</sequence>
<accession>A0A0F9MK17</accession>
<evidence type="ECO:0000313" key="3">
    <source>
        <dbReference type="EMBL" id="KKM77105.1"/>
    </source>
</evidence>
<keyword evidence="2" id="KW-1133">Transmembrane helix</keyword>
<dbReference type="AlphaFoldDB" id="A0A0F9MK17"/>
<feature type="region of interest" description="Disordered" evidence="1">
    <location>
        <begin position="1"/>
        <end position="24"/>
    </location>
</feature>
<evidence type="ECO:0000256" key="1">
    <source>
        <dbReference type="SAM" id="MobiDB-lite"/>
    </source>
</evidence>
<organism evidence="3">
    <name type="scientific">marine sediment metagenome</name>
    <dbReference type="NCBI Taxonomy" id="412755"/>
    <lineage>
        <taxon>unclassified sequences</taxon>
        <taxon>metagenomes</taxon>
        <taxon>ecological metagenomes</taxon>
    </lineage>
</organism>
<reference evidence="3" key="1">
    <citation type="journal article" date="2015" name="Nature">
        <title>Complex archaea that bridge the gap between prokaryotes and eukaryotes.</title>
        <authorList>
            <person name="Spang A."/>
            <person name="Saw J.H."/>
            <person name="Jorgensen S.L."/>
            <person name="Zaremba-Niedzwiedzka K."/>
            <person name="Martijn J."/>
            <person name="Lind A.E."/>
            <person name="van Eijk R."/>
            <person name="Schleper C."/>
            <person name="Guy L."/>
            <person name="Ettema T.J."/>
        </authorList>
    </citation>
    <scope>NUCLEOTIDE SEQUENCE</scope>
</reference>
<gene>
    <name evidence="3" type="ORF">LCGC14_1373440</name>
</gene>
<keyword evidence="2" id="KW-0812">Transmembrane</keyword>
<comment type="caution">
    <text evidence="3">The sequence shown here is derived from an EMBL/GenBank/DDBJ whole genome shotgun (WGS) entry which is preliminary data.</text>
</comment>
<dbReference type="EMBL" id="LAZR01008697">
    <property type="protein sequence ID" value="KKM77105.1"/>
    <property type="molecule type" value="Genomic_DNA"/>
</dbReference>
<keyword evidence="2" id="KW-0472">Membrane</keyword>
<evidence type="ECO:0000256" key="2">
    <source>
        <dbReference type="SAM" id="Phobius"/>
    </source>
</evidence>
<name>A0A0F9MK17_9ZZZZ</name>
<proteinExistence type="predicted"/>
<protein>
    <submittedName>
        <fullName evidence="3">Uncharacterized protein</fullName>
    </submittedName>
</protein>